<name>A0A2M8QGE4_9CHLR</name>
<organism evidence="4 5">
    <name type="scientific">Candidatus Thermofonsia Clade 3 bacterium</name>
    <dbReference type="NCBI Taxonomy" id="2364212"/>
    <lineage>
        <taxon>Bacteria</taxon>
        <taxon>Bacillati</taxon>
        <taxon>Chloroflexota</taxon>
        <taxon>Candidatus Thermofontia</taxon>
        <taxon>Candidatus Thermofonsia Clade 3</taxon>
    </lineage>
</organism>
<comment type="similarity">
    <text evidence="1">Belongs to the DinB family.</text>
</comment>
<feature type="binding site" evidence="3">
    <location>
        <position position="197"/>
    </location>
    <ligand>
        <name>a divalent metal cation</name>
        <dbReference type="ChEBI" id="CHEBI:60240"/>
    </ligand>
</feature>
<evidence type="ECO:0000256" key="3">
    <source>
        <dbReference type="PIRSR" id="PIRSR607837-1"/>
    </source>
</evidence>
<sequence length="227" mass="25316">MRRSRSSTRGGLGIGAAASSLDMSAFYRHPGRSAGRSARRGVGKGVVRFQTSDRVRGMNTKDLALLLDYNYWANRRILDRAAQLSGEQLVAPQPPGFSAGSLHGTLVHILNSEWAWRMRLQHGISPAAALKPVEFPNLSALLTRWQTEEQRMREYAAGLNDDDLARVVTYTTIVNPQMRQHTVEHCLTHMVFHGMQHRSEAAAILTNFGHSPGNIDLIYYLIERGIP</sequence>
<dbReference type="SUPFAM" id="SSF109854">
    <property type="entry name" value="DinB/YfiT-like putative metalloenzymes"/>
    <property type="match status" value="1"/>
</dbReference>
<dbReference type="Gene3D" id="1.20.120.450">
    <property type="entry name" value="dinb family like domain"/>
    <property type="match status" value="1"/>
</dbReference>
<evidence type="ECO:0000256" key="1">
    <source>
        <dbReference type="ARBA" id="ARBA00008635"/>
    </source>
</evidence>
<feature type="binding site" evidence="3">
    <location>
        <position position="193"/>
    </location>
    <ligand>
        <name>a divalent metal cation</name>
        <dbReference type="ChEBI" id="CHEBI:60240"/>
    </ligand>
</feature>
<dbReference type="InterPro" id="IPR034660">
    <property type="entry name" value="DinB/YfiT-like"/>
</dbReference>
<evidence type="ECO:0000313" key="4">
    <source>
        <dbReference type="EMBL" id="PJF48876.1"/>
    </source>
</evidence>
<keyword evidence="2 3" id="KW-0479">Metal-binding</keyword>
<reference evidence="4 5" key="1">
    <citation type="submission" date="2017-11" db="EMBL/GenBank/DDBJ databases">
        <title>Evolution of Phototrophy in the Chloroflexi Phylum Driven by Horizontal Gene Transfer.</title>
        <authorList>
            <person name="Ward L.M."/>
            <person name="Hemp J."/>
            <person name="Shih P.M."/>
            <person name="Mcglynn S.E."/>
            <person name="Fischer W."/>
        </authorList>
    </citation>
    <scope>NUCLEOTIDE SEQUENCE [LARGE SCALE GENOMIC DNA]</scope>
    <source>
        <strain evidence="4">JP3_7</strain>
    </source>
</reference>
<accession>A0A2M8QGE4</accession>
<dbReference type="PANTHER" id="PTHR37302">
    <property type="entry name" value="SLR1116 PROTEIN"/>
    <property type="match status" value="1"/>
</dbReference>
<proteinExistence type="inferred from homology"/>
<dbReference type="InterPro" id="IPR007837">
    <property type="entry name" value="DinB"/>
</dbReference>
<dbReference type="Proteomes" id="UP000230790">
    <property type="component" value="Unassembled WGS sequence"/>
</dbReference>
<dbReference type="EMBL" id="PGTN01000004">
    <property type="protein sequence ID" value="PJF48876.1"/>
    <property type="molecule type" value="Genomic_DNA"/>
</dbReference>
<evidence type="ECO:0000256" key="2">
    <source>
        <dbReference type="ARBA" id="ARBA00022723"/>
    </source>
</evidence>
<dbReference type="Pfam" id="PF05163">
    <property type="entry name" value="DinB"/>
    <property type="match status" value="1"/>
</dbReference>
<dbReference type="PANTHER" id="PTHR37302:SF1">
    <property type="entry name" value="PROTEIN DINB"/>
    <property type="match status" value="1"/>
</dbReference>
<evidence type="ECO:0000313" key="5">
    <source>
        <dbReference type="Proteomes" id="UP000230790"/>
    </source>
</evidence>
<comment type="caution">
    <text evidence="4">The sequence shown here is derived from an EMBL/GenBank/DDBJ whole genome shotgun (WGS) entry which is preliminary data.</text>
</comment>
<feature type="binding site" evidence="3">
    <location>
        <position position="108"/>
    </location>
    <ligand>
        <name>a divalent metal cation</name>
        <dbReference type="ChEBI" id="CHEBI:60240"/>
    </ligand>
</feature>
<evidence type="ECO:0008006" key="6">
    <source>
        <dbReference type="Google" id="ProtNLM"/>
    </source>
</evidence>
<dbReference type="AlphaFoldDB" id="A0A2M8QGE4"/>
<protein>
    <recommendedName>
        <fullName evidence="6">Damage-inducible protein DinB</fullName>
    </recommendedName>
</protein>
<dbReference type="GO" id="GO:0046872">
    <property type="term" value="F:metal ion binding"/>
    <property type="evidence" value="ECO:0007669"/>
    <property type="project" value="UniProtKB-KW"/>
</dbReference>
<gene>
    <name evidence="4" type="ORF">CUN48_01025</name>
</gene>